<evidence type="ECO:0000313" key="3">
    <source>
        <dbReference type="Proteomes" id="UP001056384"/>
    </source>
</evidence>
<feature type="chain" id="PRO_5040399575" evidence="1">
    <location>
        <begin position="16"/>
        <end position="389"/>
    </location>
</feature>
<dbReference type="AlphaFoldDB" id="A0A9Q9B605"/>
<keyword evidence="1" id="KW-0732">Signal</keyword>
<organism evidence="2 3">
    <name type="scientific">Septoria linicola</name>
    <dbReference type="NCBI Taxonomy" id="215465"/>
    <lineage>
        <taxon>Eukaryota</taxon>
        <taxon>Fungi</taxon>
        <taxon>Dikarya</taxon>
        <taxon>Ascomycota</taxon>
        <taxon>Pezizomycotina</taxon>
        <taxon>Dothideomycetes</taxon>
        <taxon>Dothideomycetidae</taxon>
        <taxon>Mycosphaerellales</taxon>
        <taxon>Mycosphaerellaceae</taxon>
        <taxon>Septoria</taxon>
    </lineage>
</organism>
<name>A0A9Q9B605_9PEZI</name>
<sequence length="389" mass="40672">MRSLSIFALAASVLATPLENNQRHQKDWFCSGVDKVIDQAREQSHATQFCSSYLKIPACTSTVTSTSTSTSISETTTTYSTTTIVAPVSTITVTTAVDSTVSKFASLLPLYHGSQTLTAPALSTLTSGTTTITVTSALTACTAPPVKRAMKRPTQPTCLAKYTPGKALSSACSCLSIPKSTARSTVTKVSTKVDTSTVSVFAFTTTTPLTTTTLTNTNAFTTVVTSTSTTTVPASTTTVTRQGPFYLTAKGAGLDGTYARILPGDGFDYTQFSATSQAQAARWLIDTDGSLFSQDRNTIVQSTCGSIPYVAFNSNPACAASTSCTIVSEGGQCRLACRRFNTVLGGLVDGSSNFSGPNPDSDDTSSDGSWALGNNFFSYPEFTPIAVTA</sequence>
<accession>A0A9Q9B605</accession>
<dbReference type="Proteomes" id="UP001056384">
    <property type="component" value="Chromosome 10"/>
</dbReference>
<dbReference type="EMBL" id="CP099427">
    <property type="protein sequence ID" value="USW58002.1"/>
    <property type="molecule type" value="Genomic_DNA"/>
</dbReference>
<proteinExistence type="predicted"/>
<feature type="signal peptide" evidence="1">
    <location>
        <begin position="1"/>
        <end position="15"/>
    </location>
</feature>
<gene>
    <name evidence="2" type="ORF">Slin15195_G113210</name>
</gene>
<reference evidence="2" key="1">
    <citation type="submission" date="2022-06" db="EMBL/GenBank/DDBJ databases">
        <title>Complete genome sequences of two strains of the flax pathogen Septoria linicola.</title>
        <authorList>
            <person name="Lapalu N."/>
            <person name="Simon A."/>
            <person name="Demenou B."/>
            <person name="Paumier D."/>
            <person name="Guillot M.-P."/>
            <person name="Gout L."/>
            <person name="Valade R."/>
        </authorList>
    </citation>
    <scope>NUCLEOTIDE SEQUENCE</scope>
    <source>
        <strain evidence="2">SE15195</strain>
    </source>
</reference>
<protein>
    <submittedName>
        <fullName evidence="2">Uncharacterized protein</fullName>
    </submittedName>
</protein>
<evidence type="ECO:0000256" key="1">
    <source>
        <dbReference type="SAM" id="SignalP"/>
    </source>
</evidence>
<evidence type="ECO:0000313" key="2">
    <source>
        <dbReference type="EMBL" id="USW58002.1"/>
    </source>
</evidence>
<keyword evidence="3" id="KW-1185">Reference proteome</keyword>